<evidence type="ECO:0000313" key="1">
    <source>
        <dbReference type="EMBL" id="TMW15217.1"/>
    </source>
</evidence>
<sequence length="327" mass="37626">MQLARLATVYLPELTEDRRRWAFESKLMKVEVLRARDAGDEIQLLLAATGPLAYQPKRTLEGRVVINDKARKALEFAIENIANLLTVSTGCKRRIMSPLPAVALIPDSAGERSWLNESSGILYPQAPRFFQCSPLNIPFELVVTRLSDRPDGVSLLSEVITHEHSVGKFHDIYRLFERGFSKTSRNLVEPLFDFLHEEYGYTKSEIGQWIQMRDPLTHADKRNDFLIETDVAACIPRMEQAAYDVLMNKMHWRSHDVARRDLWKPPYGTTGTKGGFFAADRQDLKMNFTVMDPYGSWECDPSTWSPPLPKEWWWAAPDEIIIDDIRR</sequence>
<dbReference type="EMBL" id="VCQT01000001">
    <property type="protein sequence ID" value="TMW15217.1"/>
    <property type="molecule type" value="Genomic_DNA"/>
</dbReference>
<gene>
    <name evidence="1" type="ORF">FGS76_00150</name>
</gene>
<protein>
    <submittedName>
        <fullName evidence="1">Uncharacterized protein</fullName>
    </submittedName>
</protein>
<organism evidence="1 2">
    <name type="scientific">Alloalcanivorax gelatiniphagus</name>
    <dbReference type="NCBI Taxonomy" id="1194167"/>
    <lineage>
        <taxon>Bacteria</taxon>
        <taxon>Pseudomonadati</taxon>
        <taxon>Pseudomonadota</taxon>
        <taxon>Gammaproteobacteria</taxon>
        <taxon>Oceanospirillales</taxon>
        <taxon>Alcanivoracaceae</taxon>
        <taxon>Alloalcanivorax</taxon>
    </lineage>
</organism>
<name>A0ABY2XS44_9GAMM</name>
<keyword evidence="2" id="KW-1185">Reference proteome</keyword>
<proteinExistence type="predicted"/>
<comment type="caution">
    <text evidence="1">The sequence shown here is derived from an EMBL/GenBank/DDBJ whole genome shotgun (WGS) entry which is preliminary data.</text>
</comment>
<dbReference type="RefSeq" id="WP_138770611.1">
    <property type="nucleotide sequence ID" value="NZ_JBHSSX010000015.1"/>
</dbReference>
<evidence type="ECO:0000313" key="2">
    <source>
        <dbReference type="Proteomes" id="UP000739180"/>
    </source>
</evidence>
<accession>A0ABY2XS44</accession>
<reference evidence="1 2" key="1">
    <citation type="submission" date="2019-05" db="EMBL/GenBank/DDBJ databases">
        <title>Genome of Alcanivorax gelatiniphagus, an oil degrading marine bacteria.</title>
        <authorList>
            <person name="Kwon K.K."/>
        </authorList>
    </citation>
    <scope>NUCLEOTIDE SEQUENCE [LARGE SCALE GENOMIC DNA]</scope>
    <source>
        <strain evidence="1 2">MEBiC 08158</strain>
    </source>
</reference>
<dbReference type="Proteomes" id="UP000739180">
    <property type="component" value="Unassembled WGS sequence"/>
</dbReference>